<evidence type="ECO:0000256" key="1">
    <source>
        <dbReference type="SAM" id="MobiDB-lite"/>
    </source>
</evidence>
<gene>
    <name evidence="2" type="ORF">SCP_0116730</name>
</gene>
<keyword evidence="3" id="KW-1185">Reference proteome</keyword>
<sequence length="124" mass="13585">MAAREDASETQEILSGLAELSVSWSPPHDSSIGPGPLTSPPTYAISRPYRPPPLDEITSAVRSCTLTVHRWDTWHVTDLALLVRRSSRRIGQRTVGVPRTSSAAESQGPASCVRRKGDERHARM</sequence>
<protein>
    <submittedName>
        <fullName evidence="2">Uncharacterized protein</fullName>
    </submittedName>
</protein>
<dbReference type="EMBL" id="BFAD01000001">
    <property type="protein sequence ID" value="GBE78780.1"/>
    <property type="molecule type" value="Genomic_DNA"/>
</dbReference>
<organism evidence="2 3">
    <name type="scientific">Sparassis crispa</name>
    <dbReference type="NCBI Taxonomy" id="139825"/>
    <lineage>
        <taxon>Eukaryota</taxon>
        <taxon>Fungi</taxon>
        <taxon>Dikarya</taxon>
        <taxon>Basidiomycota</taxon>
        <taxon>Agaricomycotina</taxon>
        <taxon>Agaricomycetes</taxon>
        <taxon>Polyporales</taxon>
        <taxon>Sparassidaceae</taxon>
        <taxon>Sparassis</taxon>
    </lineage>
</organism>
<accession>A0A401G9D4</accession>
<dbReference type="RefSeq" id="XP_027609693.1">
    <property type="nucleotide sequence ID" value="XM_027753892.1"/>
</dbReference>
<dbReference type="GeneID" id="38775697"/>
<dbReference type="AlphaFoldDB" id="A0A401G9D4"/>
<feature type="compositionally biased region" description="Basic and acidic residues" evidence="1">
    <location>
        <begin position="115"/>
        <end position="124"/>
    </location>
</feature>
<reference evidence="2 3" key="1">
    <citation type="journal article" date="2018" name="Sci. Rep.">
        <title>Genome sequence of the cauliflower mushroom Sparassis crispa (Hanabiratake) and its association with beneficial usage.</title>
        <authorList>
            <person name="Kiyama R."/>
            <person name="Furutani Y."/>
            <person name="Kawaguchi K."/>
            <person name="Nakanishi T."/>
        </authorList>
    </citation>
    <scope>NUCLEOTIDE SEQUENCE [LARGE SCALE GENOMIC DNA]</scope>
</reference>
<feature type="region of interest" description="Disordered" evidence="1">
    <location>
        <begin position="18"/>
        <end position="50"/>
    </location>
</feature>
<evidence type="ECO:0000313" key="2">
    <source>
        <dbReference type="EMBL" id="GBE78780.1"/>
    </source>
</evidence>
<feature type="compositionally biased region" description="Polar residues" evidence="1">
    <location>
        <begin position="99"/>
        <end position="109"/>
    </location>
</feature>
<comment type="caution">
    <text evidence="2">The sequence shown here is derived from an EMBL/GenBank/DDBJ whole genome shotgun (WGS) entry which is preliminary data.</text>
</comment>
<evidence type="ECO:0000313" key="3">
    <source>
        <dbReference type="Proteomes" id="UP000287166"/>
    </source>
</evidence>
<dbReference type="InParanoid" id="A0A401G9D4"/>
<dbReference type="Proteomes" id="UP000287166">
    <property type="component" value="Unassembled WGS sequence"/>
</dbReference>
<feature type="region of interest" description="Disordered" evidence="1">
    <location>
        <begin position="90"/>
        <end position="124"/>
    </location>
</feature>
<name>A0A401G9D4_9APHY</name>
<proteinExistence type="predicted"/>